<dbReference type="STRING" id="551990.SAMN05192550_3041"/>
<dbReference type="PANTHER" id="PTHR43547">
    <property type="entry name" value="TWO-COMPONENT HISTIDINE KINASE"/>
    <property type="match status" value="1"/>
</dbReference>
<name>A0A1B9DSY8_9FLAO</name>
<dbReference type="GO" id="GO:0000155">
    <property type="term" value="F:phosphorelay sensor kinase activity"/>
    <property type="evidence" value="ECO:0007669"/>
    <property type="project" value="InterPro"/>
</dbReference>
<dbReference type="Pfam" id="PF02518">
    <property type="entry name" value="HATPase_c"/>
    <property type="match status" value="1"/>
</dbReference>
<dbReference type="InterPro" id="IPR003661">
    <property type="entry name" value="HisK_dim/P_dom"/>
</dbReference>
<gene>
    <name evidence="8" type="ORF">FBGL_04925</name>
    <name evidence="7" type="ORF">FGL01_29410</name>
    <name evidence="9" type="ORF">SAMN05192550_3041</name>
</gene>
<dbReference type="SMART" id="SM00387">
    <property type="entry name" value="HATPase_c"/>
    <property type="match status" value="1"/>
</dbReference>
<feature type="domain" description="Histidine kinase" evidence="5">
    <location>
        <begin position="141"/>
        <end position="357"/>
    </location>
</feature>
<dbReference type="SUPFAM" id="SSF55874">
    <property type="entry name" value="ATPase domain of HSP90 chaperone/DNA topoisomerase II/histidine kinase"/>
    <property type="match status" value="1"/>
</dbReference>
<dbReference type="InterPro" id="IPR011006">
    <property type="entry name" value="CheY-like_superfamily"/>
</dbReference>
<evidence type="ECO:0000259" key="6">
    <source>
        <dbReference type="PROSITE" id="PS50110"/>
    </source>
</evidence>
<dbReference type="EC" id="2.7.13.3" evidence="2"/>
<proteinExistence type="predicted"/>
<dbReference type="AlphaFoldDB" id="A0A1B9DSY8"/>
<dbReference type="InterPro" id="IPR001789">
    <property type="entry name" value="Sig_transdc_resp-reg_receiver"/>
</dbReference>
<dbReference type="EMBL" id="FNEO01000009">
    <property type="protein sequence ID" value="SDJ94554.1"/>
    <property type="molecule type" value="Genomic_DNA"/>
</dbReference>
<dbReference type="Gene3D" id="3.40.50.2300">
    <property type="match status" value="1"/>
</dbReference>
<dbReference type="EMBL" id="BJVF01000009">
    <property type="protein sequence ID" value="GEL12202.1"/>
    <property type="molecule type" value="Genomic_DNA"/>
</dbReference>
<evidence type="ECO:0000313" key="8">
    <source>
        <dbReference type="EMBL" id="OCB72811.1"/>
    </source>
</evidence>
<dbReference type="SUPFAM" id="SSF52172">
    <property type="entry name" value="CheY-like"/>
    <property type="match status" value="1"/>
</dbReference>
<dbReference type="Proteomes" id="UP000321579">
    <property type="component" value="Unassembled WGS sequence"/>
</dbReference>
<comment type="caution">
    <text evidence="8">The sequence shown here is derived from an EMBL/GenBank/DDBJ whole genome shotgun (WGS) entry which is preliminary data.</text>
</comment>
<reference evidence="9 11" key="3">
    <citation type="submission" date="2016-10" db="EMBL/GenBank/DDBJ databases">
        <authorList>
            <person name="Varghese N."/>
            <person name="Submissions S."/>
        </authorList>
    </citation>
    <scope>NUCLEOTIDE SEQUENCE [LARGE SCALE GENOMIC DNA]</scope>
    <source>
        <strain evidence="9 11">Gm-149</strain>
    </source>
</reference>
<dbReference type="Pfam" id="PF00072">
    <property type="entry name" value="Response_reg"/>
    <property type="match status" value="1"/>
</dbReference>
<dbReference type="CDD" id="cd00082">
    <property type="entry name" value="HisKA"/>
    <property type="match status" value="1"/>
</dbReference>
<dbReference type="PROSITE" id="PS50109">
    <property type="entry name" value="HIS_KIN"/>
    <property type="match status" value="1"/>
</dbReference>
<dbReference type="Proteomes" id="UP000182367">
    <property type="component" value="Unassembled WGS sequence"/>
</dbReference>
<dbReference type="InterPro" id="IPR005467">
    <property type="entry name" value="His_kinase_dom"/>
</dbReference>
<dbReference type="PROSITE" id="PS50110">
    <property type="entry name" value="RESPONSE_REGULATORY"/>
    <property type="match status" value="1"/>
</dbReference>
<evidence type="ECO:0000256" key="1">
    <source>
        <dbReference type="ARBA" id="ARBA00000085"/>
    </source>
</evidence>
<reference evidence="7 12" key="4">
    <citation type="submission" date="2019-07" db="EMBL/GenBank/DDBJ databases">
        <title>Whole genome shotgun sequence of Flavobacterium glycines NBRC 105008.</title>
        <authorList>
            <person name="Hosoyama A."/>
            <person name="Uohara A."/>
            <person name="Ohji S."/>
            <person name="Ichikawa N."/>
        </authorList>
    </citation>
    <scope>NUCLEOTIDE SEQUENCE [LARGE SCALE GENOMIC DNA]</scope>
    <source>
        <strain evidence="7 12">NBRC 105008</strain>
    </source>
</reference>
<dbReference type="Proteomes" id="UP000093226">
    <property type="component" value="Unassembled WGS sequence"/>
</dbReference>
<dbReference type="InterPro" id="IPR003594">
    <property type="entry name" value="HATPase_dom"/>
</dbReference>
<evidence type="ECO:0000256" key="4">
    <source>
        <dbReference type="PROSITE-ProRule" id="PRU00169"/>
    </source>
</evidence>
<comment type="catalytic activity">
    <reaction evidence="1">
        <text>ATP + protein L-histidine = ADP + protein N-phospho-L-histidine.</text>
        <dbReference type="EC" id="2.7.13.3"/>
    </reaction>
</comment>
<keyword evidence="8" id="KW-0808">Transferase</keyword>
<evidence type="ECO:0000313" key="10">
    <source>
        <dbReference type="Proteomes" id="UP000093226"/>
    </source>
</evidence>
<evidence type="ECO:0000313" key="12">
    <source>
        <dbReference type="Proteomes" id="UP000321579"/>
    </source>
</evidence>
<evidence type="ECO:0000256" key="3">
    <source>
        <dbReference type="ARBA" id="ARBA00022553"/>
    </source>
</evidence>
<accession>A0A1B9DSY8</accession>
<reference evidence="10" key="1">
    <citation type="submission" date="2016-03" db="EMBL/GenBank/DDBJ databases">
        <title>Draft genome sequence of Paenibacillus glacialis DSM 22343.</title>
        <authorList>
            <person name="Shin S.-K."/>
            <person name="Yi H."/>
        </authorList>
    </citation>
    <scope>NUCLEOTIDE SEQUENCE [LARGE SCALE GENOMIC DNA]</scope>
    <source>
        <strain evidence="10">NBRC 105008</strain>
    </source>
</reference>
<dbReference type="InterPro" id="IPR036097">
    <property type="entry name" value="HisK_dim/P_sf"/>
</dbReference>
<dbReference type="OrthoDB" id="9781208at2"/>
<dbReference type="PANTHER" id="PTHR43547:SF2">
    <property type="entry name" value="HYBRID SIGNAL TRANSDUCTION HISTIDINE KINASE C"/>
    <property type="match status" value="1"/>
</dbReference>
<dbReference type="PRINTS" id="PR00344">
    <property type="entry name" value="BCTRLSENSOR"/>
</dbReference>
<evidence type="ECO:0000259" key="5">
    <source>
        <dbReference type="PROSITE" id="PS50109"/>
    </source>
</evidence>
<dbReference type="Gene3D" id="1.10.287.130">
    <property type="match status" value="1"/>
</dbReference>
<organism evidence="8 10">
    <name type="scientific">Flavobacterium glycines</name>
    <dbReference type="NCBI Taxonomy" id="551990"/>
    <lineage>
        <taxon>Bacteria</taxon>
        <taxon>Pseudomonadati</taxon>
        <taxon>Bacteroidota</taxon>
        <taxon>Flavobacteriia</taxon>
        <taxon>Flavobacteriales</taxon>
        <taxon>Flavobacteriaceae</taxon>
        <taxon>Flavobacterium</taxon>
    </lineage>
</organism>
<evidence type="ECO:0000256" key="2">
    <source>
        <dbReference type="ARBA" id="ARBA00012438"/>
    </source>
</evidence>
<evidence type="ECO:0000313" key="9">
    <source>
        <dbReference type="EMBL" id="SDJ94554.1"/>
    </source>
</evidence>
<dbReference type="EMBL" id="LVEO01000011">
    <property type="protein sequence ID" value="OCB72811.1"/>
    <property type="molecule type" value="Genomic_DNA"/>
</dbReference>
<feature type="modified residue" description="4-aspartylphosphate" evidence="4">
    <location>
        <position position="54"/>
    </location>
</feature>
<dbReference type="Pfam" id="PF00512">
    <property type="entry name" value="HisKA"/>
    <property type="match status" value="1"/>
</dbReference>
<feature type="domain" description="Response regulatory" evidence="6">
    <location>
        <begin position="5"/>
        <end position="121"/>
    </location>
</feature>
<sequence>MNKNRILLVEDEINLRETICEYLKYEDYEIVSAENGQEALDILDYWIPDLILCDIMMPVMDGHKFHEIINKNSTLNAIPFIFLTAKKEDNIREKCIYDGVDEFISKPFKFDELTKMVNAKIKRFKKIKNSYNNIYTGSENVFLHEINTPLNGILGSIDLLIDHEESFDKNDKATFYEAIKISGERLNRTMRNVILFQNIKNNTIEFNEDEQSDLLDCFVKVRKALSPYYENSKKRLRADLANVEIKMNSDFLEFVLYELIDNALRFSNTSKQVSVAGNIYNDKYYELKITDYGSGFKPEELKSIEPNKQFNREQMEQQGLGLGLYLSRIVVLKSKGLFSIVSKEGEGTKITLLLPIS</sequence>
<keyword evidence="3 4" id="KW-0597">Phosphoprotein</keyword>
<dbReference type="CDD" id="cd00075">
    <property type="entry name" value="HATPase"/>
    <property type="match status" value="1"/>
</dbReference>
<reference evidence="8" key="2">
    <citation type="submission" date="2016-03" db="EMBL/GenBank/DDBJ databases">
        <authorList>
            <person name="Ploux O."/>
        </authorList>
    </citation>
    <scope>NUCLEOTIDE SEQUENCE</scope>
    <source>
        <strain evidence="8">NBRC 105008</strain>
    </source>
</reference>
<keyword evidence="11" id="KW-1185">Reference proteome</keyword>
<evidence type="ECO:0000313" key="7">
    <source>
        <dbReference type="EMBL" id="GEL12202.1"/>
    </source>
</evidence>
<evidence type="ECO:0000313" key="11">
    <source>
        <dbReference type="Proteomes" id="UP000182367"/>
    </source>
</evidence>
<keyword evidence="8" id="KW-0418">Kinase</keyword>
<dbReference type="InterPro" id="IPR036890">
    <property type="entry name" value="HATPase_C_sf"/>
</dbReference>
<dbReference type="Gene3D" id="3.30.565.10">
    <property type="entry name" value="Histidine kinase-like ATPase, C-terminal domain"/>
    <property type="match status" value="1"/>
</dbReference>
<dbReference type="SMART" id="SM00448">
    <property type="entry name" value="REC"/>
    <property type="match status" value="1"/>
</dbReference>
<dbReference type="InterPro" id="IPR004358">
    <property type="entry name" value="Sig_transdc_His_kin-like_C"/>
</dbReference>
<dbReference type="RefSeq" id="WP_066325927.1">
    <property type="nucleotide sequence ID" value="NZ_BJVF01000009.1"/>
</dbReference>
<protein>
    <recommendedName>
        <fullName evidence="2">histidine kinase</fullName>
        <ecNumber evidence="2">2.7.13.3</ecNumber>
    </recommendedName>
</protein>
<dbReference type="SUPFAM" id="SSF47384">
    <property type="entry name" value="Homodimeric domain of signal transducing histidine kinase"/>
    <property type="match status" value="1"/>
</dbReference>